<evidence type="ECO:0000313" key="3">
    <source>
        <dbReference type="Proteomes" id="UP000000844"/>
    </source>
</evidence>
<reference evidence="2 3" key="1">
    <citation type="journal article" date="2009" name="Stand. Genomic Sci.">
        <title>Complete genome sequence of Stackebrandtia nassauensis type strain (LLR-40K-21).</title>
        <authorList>
            <person name="Munk C."/>
            <person name="Lapidus A."/>
            <person name="Copeland A."/>
            <person name="Jando M."/>
            <person name="Mayilraj S."/>
            <person name="Glavina Del Rio T."/>
            <person name="Nolan M."/>
            <person name="Chen F."/>
            <person name="Lucas S."/>
            <person name="Tice H."/>
            <person name="Cheng J.F."/>
            <person name="Han C."/>
            <person name="Detter J.C."/>
            <person name="Bruce D."/>
            <person name="Goodwin L."/>
            <person name="Chain P."/>
            <person name="Pitluck S."/>
            <person name="Goker M."/>
            <person name="Ovchinikova G."/>
            <person name="Pati A."/>
            <person name="Ivanova N."/>
            <person name="Mavromatis K."/>
            <person name="Chen A."/>
            <person name="Palaniappan K."/>
            <person name="Land M."/>
            <person name="Hauser L."/>
            <person name="Chang Y.J."/>
            <person name="Jeffries C.D."/>
            <person name="Bristow J."/>
            <person name="Eisen J.A."/>
            <person name="Markowitz V."/>
            <person name="Hugenholtz P."/>
            <person name="Kyrpides N.C."/>
            <person name="Klenk H.P."/>
        </authorList>
    </citation>
    <scope>NUCLEOTIDE SEQUENCE [LARGE SCALE GENOMIC DNA]</scope>
    <source>
        <strain evidence="3">DSM 44728 / CIP 108903 / NRRL B-16338 / NBRC 102104 / LLR-40K-21</strain>
    </source>
</reference>
<dbReference type="Pfam" id="PF04149">
    <property type="entry name" value="DUF397"/>
    <property type="match status" value="1"/>
</dbReference>
<sequence>MLGTQWTKSSHSGHAGACVEARLRTDGVEVRDSKDVHGPTLFAGSGEWAGIIAAAKREGRR</sequence>
<dbReference type="InterPro" id="IPR007278">
    <property type="entry name" value="DUF397"/>
</dbReference>
<evidence type="ECO:0000259" key="1">
    <source>
        <dbReference type="Pfam" id="PF04149"/>
    </source>
</evidence>
<accession>D3Q232</accession>
<dbReference type="HOGENOM" id="CLU_131550_3_3_11"/>
<organism evidence="2 3">
    <name type="scientific">Stackebrandtia nassauensis (strain DSM 44728 / CIP 108903 / NRRL B-16338 / NBRC 102104 / LLR-40K-21)</name>
    <dbReference type="NCBI Taxonomy" id="446470"/>
    <lineage>
        <taxon>Bacteria</taxon>
        <taxon>Bacillati</taxon>
        <taxon>Actinomycetota</taxon>
        <taxon>Actinomycetes</taxon>
        <taxon>Glycomycetales</taxon>
        <taxon>Glycomycetaceae</taxon>
        <taxon>Stackebrandtia</taxon>
    </lineage>
</organism>
<feature type="domain" description="DUF397" evidence="1">
    <location>
        <begin position="4"/>
        <end position="56"/>
    </location>
</feature>
<evidence type="ECO:0000313" key="2">
    <source>
        <dbReference type="EMBL" id="ADD41899.1"/>
    </source>
</evidence>
<dbReference type="EMBL" id="CP001778">
    <property type="protein sequence ID" value="ADD41899.1"/>
    <property type="molecule type" value="Genomic_DNA"/>
</dbReference>
<name>D3Q232_STANL</name>
<protein>
    <recommendedName>
        <fullName evidence="1">DUF397 domain-containing protein</fullName>
    </recommendedName>
</protein>
<dbReference type="AlphaFoldDB" id="D3Q232"/>
<proteinExistence type="predicted"/>
<gene>
    <name evidence="2" type="ordered locus">Snas_2208</name>
</gene>
<dbReference type="Proteomes" id="UP000000844">
    <property type="component" value="Chromosome"/>
</dbReference>
<keyword evidence="3" id="KW-1185">Reference proteome</keyword>
<dbReference type="KEGG" id="sna:Snas_2208"/>